<accession>A0A512ARW7</accession>
<evidence type="ECO:0000256" key="1">
    <source>
        <dbReference type="ARBA" id="ARBA00022603"/>
    </source>
</evidence>
<keyword evidence="7" id="KW-1185">Reference proteome</keyword>
<reference evidence="6 7" key="1">
    <citation type="submission" date="2019-07" db="EMBL/GenBank/DDBJ databases">
        <title>Whole genome shotgun sequence of Adhaeribacter aerolatus NBRC 106133.</title>
        <authorList>
            <person name="Hosoyama A."/>
            <person name="Uohara A."/>
            <person name="Ohji S."/>
            <person name="Ichikawa N."/>
        </authorList>
    </citation>
    <scope>NUCLEOTIDE SEQUENCE [LARGE SCALE GENOMIC DNA]</scope>
    <source>
        <strain evidence="6 7">NBRC 106133</strain>
    </source>
</reference>
<keyword evidence="4" id="KW-0732">Signal</keyword>
<dbReference type="PANTHER" id="PTHR13610:SF11">
    <property type="entry name" value="METHYLTRANSFERASE DOMAIN-CONTAINING PROTEIN"/>
    <property type="match status" value="1"/>
</dbReference>
<evidence type="ECO:0000313" key="6">
    <source>
        <dbReference type="EMBL" id="GEO02455.1"/>
    </source>
</evidence>
<evidence type="ECO:0000313" key="7">
    <source>
        <dbReference type="Proteomes" id="UP000321532"/>
    </source>
</evidence>
<dbReference type="Pfam" id="PF13847">
    <property type="entry name" value="Methyltransf_31"/>
    <property type="match status" value="1"/>
</dbReference>
<dbReference type="OrthoDB" id="281208at2"/>
<feature type="domain" description="Methyltransferase" evidence="5">
    <location>
        <begin position="54"/>
        <end position="166"/>
    </location>
</feature>
<dbReference type="InterPro" id="IPR029063">
    <property type="entry name" value="SAM-dependent_MTases_sf"/>
</dbReference>
<evidence type="ECO:0000256" key="3">
    <source>
        <dbReference type="ARBA" id="ARBA00022691"/>
    </source>
</evidence>
<organism evidence="6 7">
    <name type="scientific">Adhaeribacter aerolatus</name>
    <dbReference type="NCBI Taxonomy" id="670289"/>
    <lineage>
        <taxon>Bacteria</taxon>
        <taxon>Pseudomonadati</taxon>
        <taxon>Bacteroidota</taxon>
        <taxon>Cytophagia</taxon>
        <taxon>Cytophagales</taxon>
        <taxon>Hymenobacteraceae</taxon>
        <taxon>Adhaeribacter</taxon>
    </lineage>
</organism>
<evidence type="ECO:0000256" key="4">
    <source>
        <dbReference type="SAM" id="SignalP"/>
    </source>
</evidence>
<feature type="chain" id="PRO_5021944367" description="Methyltransferase domain-containing protein" evidence="4">
    <location>
        <begin position="24"/>
        <end position="182"/>
    </location>
</feature>
<dbReference type="Proteomes" id="UP000321532">
    <property type="component" value="Unassembled WGS sequence"/>
</dbReference>
<name>A0A512ARW7_9BACT</name>
<keyword evidence="3" id="KW-0949">S-adenosyl-L-methionine</keyword>
<keyword evidence="2" id="KW-0808">Transferase</keyword>
<protein>
    <recommendedName>
        <fullName evidence="5">Methyltransferase domain-containing protein</fullName>
    </recommendedName>
</protein>
<dbReference type="PANTHER" id="PTHR13610">
    <property type="entry name" value="METHYLTRANSFERASE DOMAIN-CONTAINING PROTEIN"/>
    <property type="match status" value="1"/>
</dbReference>
<dbReference type="Gene3D" id="3.40.50.150">
    <property type="entry name" value="Vaccinia Virus protein VP39"/>
    <property type="match status" value="1"/>
</dbReference>
<feature type="signal peptide" evidence="4">
    <location>
        <begin position="1"/>
        <end position="23"/>
    </location>
</feature>
<evidence type="ECO:0000256" key="2">
    <source>
        <dbReference type="ARBA" id="ARBA00022679"/>
    </source>
</evidence>
<dbReference type="GO" id="GO:0032259">
    <property type="term" value="P:methylation"/>
    <property type="evidence" value="ECO:0007669"/>
    <property type="project" value="UniProtKB-KW"/>
</dbReference>
<proteinExistence type="predicted"/>
<dbReference type="CDD" id="cd02440">
    <property type="entry name" value="AdoMet_MTases"/>
    <property type="match status" value="1"/>
</dbReference>
<dbReference type="SUPFAM" id="SSF53335">
    <property type="entry name" value="S-adenosyl-L-methionine-dependent methyltransferases"/>
    <property type="match status" value="1"/>
</dbReference>
<comment type="caution">
    <text evidence="6">The sequence shown here is derived from an EMBL/GenBank/DDBJ whole genome shotgun (WGS) entry which is preliminary data.</text>
</comment>
<dbReference type="InterPro" id="IPR026170">
    <property type="entry name" value="FAM173A/B"/>
</dbReference>
<dbReference type="AlphaFoldDB" id="A0A512ARW7"/>
<evidence type="ECO:0000259" key="5">
    <source>
        <dbReference type="Pfam" id="PF13847"/>
    </source>
</evidence>
<sequence>MKTLTKLLSIVFLTVWVTTFALAQETATRTPDVPYVPTRQTVVDAMLKLAKVTKNDVVYDLGCGDGRIVITAAKQYGATGTGIDINPERIKEANQNAQVAKVTDKVKFEQADLFETDFSKASVVTLYLLPSVNLKLRPILQKQLKPGSRIVSHAFDMGDWQPDQKIEVDGSTIYFWTVPAKK</sequence>
<dbReference type="RefSeq" id="WP_146894500.1">
    <property type="nucleotide sequence ID" value="NZ_BJYS01000001.1"/>
</dbReference>
<gene>
    <name evidence="6" type="ORF">AAE02nite_01190</name>
</gene>
<dbReference type="EMBL" id="BJYS01000001">
    <property type="protein sequence ID" value="GEO02455.1"/>
    <property type="molecule type" value="Genomic_DNA"/>
</dbReference>
<keyword evidence="1" id="KW-0489">Methyltransferase</keyword>
<dbReference type="InterPro" id="IPR025714">
    <property type="entry name" value="Methyltranfer_dom"/>
</dbReference>
<dbReference type="GO" id="GO:0016279">
    <property type="term" value="F:protein-lysine N-methyltransferase activity"/>
    <property type="evidence" value="ECO:0007669"/>
    <property type="project" value="InterPro"/>
</dbReference>